<gene>
    <name evidence="1" type="ORF">AMAG_13416</name>
</gene>
<organism evidence="1 2">
    <name type="scientific">Allomyces macrogynus (strain ATCC 38327)</name>
    <name type="common">Allomyces javanicus var. macrogynus</name>
    <dbReference type="NCBI Taxonomy" id="578462"/>
    <lineage>
        <taxon>Eukaryota</taxon>
        <taxon>Fungi</taxon>
        <taxon>Fungi incertae sedis</taxon>
        <taxon>Blastocladiomycota</taxon>
        <taxon>Blastocladiomycetes</taxon>
        <taxon>Blastocladiales</taxon>
        <taxon>Blastocladiaceae</taxon>
        <taxon>Allomyces</taxon>
    </lineage>
</organism>
<evidence type="ECO:0000313" key="2">
    <source>
        <dbReference type="Proteomes" id="UP000054350"/>
    </source>
</evidence>
<dbReference type="Gene3D" id="3.80.10.10">
    <property type="entry name" value="Ribonuclease Inhibitor"/>
    <property type="match status" value="1"/>
</dbReference>
<reference evidence="2" key="2">
    <citation type="submission" date="2009-11" db="EMBL/GenBank/DDBJ databases">
        <title>The Genome Sequence of Allomyces macrogynus strain ATCC 38327.</title>
        <authorList>
            <consortium name="The Broad Institute Genome Sequencing Platform"/>
            <person name="Russ C."/>
            <person name="Cuomo C."/>
            <person name="Shea T."/>
            <person name="Young S.K."/>
            <person name="Zeng Q."/>
            <person name="Koehrsen M."/>
            <person name="Haas B."/>
            <person name="Borodovsky M."/>
            <person name="Guigo R."/>
            <person name="Alvarado L."/>
            <person name="Berlin A."/>
            <person name="Borenstein D."/>
            <person name="Chen Z."/>
            <person name="Engels R."/>
            <person name="Freedman E."/>
            <person name="Gellesch M."/>
            <person name="Goldberg J."/>
            <person name="Griggs A."/>
            <person name="Gujja S."/>
            <person name="Heiman D."/>
            <person name="Hepburn T."/>
            <person name="Howarth C."/>
            <person name="Jen D."/>
            <person name="Larson L."/>
            <person name="Lewis B."/>
            <person name="Mehta T."/>
            <person name="Park D."/>
            <person name="Pearson M."/>
            <person name="Roberts A."/>
            <person name="Saif S."/>
            <person name="Shenoy N."/>
            <person name="Sisk P."/>
            <person name="Stolte C."/>
            <person name="Sykes S."/>
            <person name="Walk T."/>
            <person name="White J."/>
            <person name="Yandava C."/>
            <person name="Burger G."/>
            <person name="Gray M.W."/>
            <person name="Holland P.W.H."/>
            <person name="King N."/>
            <person name="Lang F.B.F."/>
            <person name="Roger A.J."/>
            <person name="Ruiz-Trillo I."/>
            <person name="Lander E."/>
            <person name="Nusbaum C."/>
        </authorList>
    </citation>
    <scope>NUCLEOTIDE SEQUENCE [LARGE SCALE GENOMIC DNA]</scope>
    <source>
        <strain evidence="2">ATCC 38327</strain>
    </source>
</reference>
<dbReference type="VEuPathDB" id="FungiDB:AMAG_13416"/>
<reference evidence="1 2" key="1">
    <citation type="submission" date="2009-11" db="EMBL/GenBank/DDBJ databases">
        <title>Annotation of Allomyces macrogynus ATCC 38327.</title>
        <authorList>
            <consortium name="The Broad Institute Genome Sequencing Platform"/>
            <person name="Russ C."/>
            <person name="Cuomo C."/>
            <person name="Burger G."/>
            <person name="Gray M.W."/>
            <person name="Holland P.W.H."/>
            <person name="King N."/>
            <person name="Lang F.B.F."/>
            <person name="Roger A.J."/>
            <person name="Ruiz-Trillo I."/>
            <person name="Young S.K."/>
            <person name="Zeng Q."/>
            <person name="Gargeya S."/>
            <person name="Fitzgerald M."/>
            <person name="Haas B."/>
            <person name="Abouelleil A."/>
            <person name="Alvarado L."/>
            <person name="Arachchi H.M."/>
            <person name="Berlin A."/>
            <person name="Chapman S.B."/>
            <person name="Gearin G."/>
            <person name="Goldberg J."/>
            <person name="Griggs A."/>
            <person name="Gujja S."/>
            <person name="Hansen M."/>
            <person name="Heiman D."/>
            <person name="Howarth C."/>
            <person name="Larimer J."/>
            <person name="Lui A."/>
            <person name="MacDonald P.J.P."/>
            <person name="McCowen C."/>
            <person name="Montmayeur A."/>
            <person name="Murphy C."/>
            <person name="Neiman D."/>
            <person name="Pearson M."/>
            <person name="Priest M."/>
            <person name="Roberts A."/>
            <person name="Saif S."/>
            <person name="Shea T."/>
            <person name="Sisk P."/>
            <person name="Stolte C."/>
            <person name="Sykes S."/>
            <person name="Wortman J."/>
            <person name="Nusbaum C."/>
            <person name="Birren B."/>
        </authorList>
    </citation>
    <scope>NUCLEOTIDE SEQUENCE [LARGE SCALE GENOMIC DNA]</scope>
    <source>
        <strain evidence="1 2">ATCC 38327</strain>
    </source>
</reference>
<accession>A0A0L0T290</accession>
<dbReference type="AlphaFoldDB" id="A0A0L0T290"/>
<proteinExistence type="predicted"/>
<protein>
    <submittedName>
        <fullName evidence="1">Uncharacterized protein</fullName>
    </submittedName>
</protein>
<keyword evidence="2" id="KW-1185">Reference proteome</keyword>
<sequence length="644" mass="71170">MIRRAGIMTLPPLPQMDKLPNDILDIICRRLNQVDREALVHLALATPTLFAPAISAAIRYRPSRGPLPAPSQSVTFDAQLLVDPTNDTFGLLDRFARLSSDEYRVGMFARVALSDTRCGGMASDGDEEDDEFAGMGSDPDAAFVDARSGHPRWMLLLPPRNRQRRHIAVPASALWPRRIEPSARWSLLRIPVHQLQFYTLAVNTTQRIPPLCRALCCLGGPQINIWAATPFPDTIRSLELRRVKFPFAFLFLDQILPPQLERLYISLPLYDADWNNATLLQLLRNLPATIREFVLDLSGYGSLWPECSIILAEVLPSLDHLELCSVKTRWLPLTCSVTFASALQACAKLKRLAMQVNIEYKEDYLKCVQIAAALPTGLDALQFDVIVDDSMPIYESEFAGPLPPLPLPRVARELQVTMPDWVTTVATVTPIVSQQPGLVRLVLKGRHLGAGPESVPLLSVLPASLKSLTLEAWDLHGTGVLDVLARHYPPHLQSLIVKNCTVHAEDLTLLASRWPSSLVHLGLPESGGLTTLPLPLPPKLQTLDLSWAPLGTGNDEVKWVTALPTTLQRLHLGSTTLALVSTDLLLKAIGASGRDNRISLSAENVWWGDEVDEDWEMTLKGTVVGGTETLMKAAFQLLGRFLRE</sequence>
<dbReference type="EMBL" id="GG745358">
    <property type="protein sequence ID" value="KNE68775.1"/>
    <property type="molecule type" value="Genomic_DNA"/>
</dbReference>
<evidence type="ECO:0000313" key="1">
    <source>
        <dbReference type="EMBL" id="KNE68775.1"/>
    </source>
</evidence>
<dbReference type="InterPro" id="IPR032675">
    <property type="entry name" value="LRR_dom_sf"/>
</dbReference>
<dbReference type="SUPFAM" id="SSF52047">
    <property type="entry name" value="RNI-like"/>
    <property type="match status" value="1"/>
</dbReference>
<dbReference type="Proteomes" id="UP000054350">
    <property type="component" value="Unassembled WGS sequence"/>
</dbReference>
<name>A0A0L0T290_ALLM3</name>
<dbReference type="OrthoDB" id="10465432at2759"/>